<evidence type="ECO:0000256" key="5">
    <source>
        <dbReference type="SAM" id="Phobius"/>
    </source>
</evidence>
<evidence type="ECO:0000256" key="2">
    <source>
        <dbReference type="ARBA" id="ARBA00023253"/>
    </source>
</evidence>
<feature type="compositionally biased region" description="Basic and acidic residues" evidence="4">
    <location>
        <begin position="497"/>
        <end position="515"/>
    </location>
</feature>
<accession>A0A1I7XA99</accession>
<keyword evidence="5" id="KW-0472">Membrane</keyword>
<keyword evidence="6" id="KW-1185">Reference proteome</keyword>
<dbReference type="Pfam" id="PF00328">
    <property type="entry name" value="His_Phos_2"/>
    <property type="match status" value="1"/>
</dbReference>
<keyword evidence="2" id="KW-0294">Fucose metabolism</keyword>
<dbReference type="Gene3D" id="3.40.50.11340">
    <property type="match status" value="1"/>
</dbReference>
<evidence type="ECO:0000256" key="1">
    <source>
        <dbReference type="ARBA" id="ARBA00022679"/>
    </source>
</evidence>
<dbReference type="GO" id="GO:0016791">
    <property type="term" value="F:phosphatase activity"/>
    <property type="evidence" value="ECO:0007669"/>
    <property type="project" value="UniProtKB-ARBA"/>
</dbReference>
<dbReference type="WBParaSite" id="Hba_14603">
    <property type="protein sequence ID" value="Hba_14603"/>
    <property type="gene ID" value="Hba_14603"/>
</dbReference>
<dbReference type="CDD" id="cd07061">
    <property type="entry name" value="HP_HAP_like"/>
    <property type="match status" value="1"/>
</dbReference>
<sequence>MRAKQFECVSIQGDSAVLRDLILKEYPNQKSLFFDRGETILHQHYGDEFYWQARRSMRYSKDLIEIADRFREKALFSSDILDNTVLPSSWRDEVKRGPTRGGEFVCVHWRRRDFIRAHGKELPSIQGTARQLSVGMSQTQVRNSTLIGGTPIYELRVSVDTRVSHLPSHSLMHLFCLFIGFVGIIEAEIEMVQVLFRHGDRAPSNTYPLDPHKVEIWPRGLSQLTDLGYSQAQELGEYLHYRYMKQYKLLGKKYDRKKVRIIYYFSAKAVITKRCLLICLSGVGKSSVEQRAVDWRYADDVRVSIAPLATSEIDDDLRRNRFASSTHRGSSVLQNLREQILKEYIYPRLILTSAFIVCLLFHVFRDIRNKSVLKIKEHHQAGMQSPVRFLEHPDYLSETEMDEGRNRFFSIARPASAMAHSEFGPPKPIRQKRFDTTHDLYASDASSHDSRSVTRSGSATPIIDKESRARMETMERQLAGLSSLVHSALVSKGMSDTTRKDMDDLRREVGENTSG</sequence>
<dbReference type="SUPFAM" id="SSF53254">
    <property type="entry name" value="Phosphoglycerate mutase-like"/>
    <property type="match status" value="1"/>
</dbReference>
<keyword evidence="5" id="KW-1133">Transmembrane helix</keyword>
<protein>
    <submittedName>
        <fullName evidence="7">GDP-fucose protein O-fucosyltransferase 2</fullName>
    </submittedName>
</protein>
<proteinExistence type="predicted"/>
<dbReference type="InterPro" id="IPR000560">
    <property type="entry name" value="His_Pase_clade-2"/>
</dbReference>
<dbReference type="InterPro" id="IPR045130">
    <property type="entry name" value="OFUT2-like"/>
</dbReference>
<dbReference type="AlphaFoldDB" id="A0A1I7XA99"/>
<dbReference type="PANTHER" id="PTHR13398:SF0">
    <property type="entry name" value="GDP-FUCOSE PROTEIN O-FUCOSYLTRANSFERASE 2"/>
    <property type="match status" value="1"/>
</dbReference>
<organism evidence="6 7">
    <name type="scientific">Heterorhabditis bacteriophora</name>
    <name type="common">Entomopathogenic nematode worm</name>
    <dbReference type="NCBI Taxonomy" id="37862"/>
    <lineage>
        <taxon>Eukaryota</taxon>
        <taxon>Metazoa</taxon>
        <taxon>Ecdysozoa</taxon>
        <taxon>Nematoda</taxon>
        <taxon>Chromadorea</taxon>
        <taxon>Rhabditida</taxon>
        <taxon>Rhabditina</taxon>
        <taxon>Rhabditomorpha</taxon>
        <taxon>Strongyloidea</taxon>
        <taxon>Heterorhabditidae</taxon>
        <taxon>Heterorhabditis</taxon>
    </lineage>
</organism>
<evidence type="ECO:0000256" key="3">
    <source>
        <dbReference type="ARBA" id="ARBA00023277"/>
    </source>
</evidence>
<name>A0A1I7XA99_HETBA</name>
<feature type="region of interest" description="Disordered" evidence="4">
    <location>
        <begin position="492"/>
        <end position="515"/>
    </location>
</feature>
<feature type="region of interest" description="Disordered" evidence="4">
    <location>
        <begin position="441"/>
        <end position="465"/>
    </location>
</feature>
<keyword evidence="5" id="KW-0812">Transmembrane</keyword>
<evidence type="ECO:0000256" key="4">
    <source>
        <dbReference type="SAM" id="MobiDB-lite"/>
    </source>
</evidence>
<dbReference type="GO" id="GO:0006004">
    <property type="term" value="P:fucose metabolic process"/>
    <property type="evidence" value="ECO:0007669"/>
    <property type="project" value="UniProtKB-KW"/>
</dbReference>
<dbReference type="PROSITE" id="PS00616">
    <property type="entry name" value="HIS_ACID_PHOSPHAT_1"/>
    <property type="match status" value="1"/>
</dbReference>
<dbReference type="InterPro" id="IPR033379">
    <property type="entry name" value="Acid_Pase_AS"/>
</dbReference>
<dbReference type="Gene3D" id="3.40.50.1240">
    <property type="entry name" value="Phosphoglycerate mutase-like"/>
    <property type="match status" value="1"/>
</dbReference>
<evidence type="ECO:0000313" key="6">
    <source>
        <dbReference type="Proteomes" id="UP000095283"/>
    </source>
</evidence>
<dbReference type="PANTHER" id="PTHR13398">
    <property type="entry name" value="GDP-FUCOSE PROTEIN O-FUCOSYLTRANSFERASE 2"/>
    <property type="match status" value="1"/>
</dbReference>
<dbReference type="InterPro" id="IPR029033">
    <property type="entry name" value="His_PPase_superfam"/>
</dbReference>
<feature type="transmembrane region" description="Helical" evidence="5">
    <location>
        <begin position="345"/>
        <end position="364"/>
    </location>
</feature>
<dbReference type="Proteomes" id="UP000095283">
    <property type="component" value="Unplaced"/>
</dbReference>
<dbReference type="GO" id="GO:0046922">
    <property type="term" value="F:peptide-O-fucosyltransferase activity"/>
    <property type="evidence" value="ECO:0007669"/>
    <property type="project" value="InterPro"/>
</dbReference>
<evidence type="ECO:0000313" key="7">
    <source>
        <dbReference type="WBParaSite" id="Hba_14603"/>
    </source>
</evidence>
<reference evidence="7" key="1">
    <citation type="submission" date="2016-11" db="UniProtKB">
        <authorList>
            <consortium name="WormBaseParasite"/>
        </authorList>
    </citation>
    <scope>IDENTIFICATION</scope>
</reference>
<dbReference type="Gene3D" id="3.40.50.11350">
    <property type="match status" value="1"/>
</dbReference>
<keyword evidence="1" id="KW-0808">Transferase</keyword>
<keyword evidence="3" id="KW-0119">Carbohydrate metabolism</keyword>